<dbReference type="GO" id="GO:0003724">
    <property type="term" value="F:RNA helicase activity"/>
    <property type="evidence" value="ECO:0007669"/>
    <property type="project" value="UniProtKB-EC"/>
</dbReference>
<dbReference type="PANTHER" id="PTHR18934:SF136">
    <property type="entry name" value="ATP-DEPENDENT RNA HELICASE DHX35-RELATED"/>
    <property type="match status" value="1"/>
</dbReference>
<keyword evidence="3" id="KW-0547">Nucleotide-binding</keyword>
<evidence type="ECO:0000256" key="6">
    <source>
        <dbReference type="ARBA" id="ARBA00022840"/>
    </source>
</evidence>
<keyword evidence="11" id="KW-1185">Reference proteome</keyword>
<evidence type="ECO:0000313" key="11">
    <source>
        <dbReference type="Proteomes" id="UP000245942"/>
    </source>
</evidence>
<dbReference type="InterPro" id="IPR001650">
    <property type="entry name" value="Helicase_C-like"/>
</dbReference>
<evidence type="ECO:0000313" key="10">
    <source>
        <dbReference type="EMBL" id="PWN20090.1"/>
    </source>
</evidence>
<evidence type="ECO:0000256" key="5">
    <source>
        <dbReference type="ARBA" id="ARBA00022806"/>
    </source>
</evidence>
<protein>
    <recommendedName>
        <fullName evidence="2">RNA helicase</fullName>
        <ecNumber evidence="2">3.6.4.13</ecNumber>
    </recommendedName>
</protein>
<evidence type="ECO:0000259" key="8">
    <source>
        <dbReference type="PROSITE" id="PS51192"/>
    </source>
</evidence>
<sequence>MSVYLATSTEIPQYLLEAGWASTGQQIAITQPRRISAISVASRVATEVGSVLGDEVGYSIRFEEVSNPLRTRIKFLTDGMLFRECMRDPLLSKYSVIMIDEAHERGAYTDLLLGLIKKIRRKRPELRVIVSSATIDAKNMLDFFANGEAHDEATILSLEGRTYPVEVSHLGKPCSDYVKAAVDTVWSIHLNEGQGDILVFLTGREEIDRCLQTIADRLLDLPKGSLPLELLPLHAGLTSEEQIAVFTPTARGSRKCIVATNIAETSVTIEGVKYVVDCGFVKVSWRGKVSGCCVSILTLLSPVRSGTPVQPNLKHGHTCDGPHLTSFRDAKGRASRSCLAGQMLPLVYIVGPQIPASYDVAGVGTDRHHSLYIAAQGPRHRQSCQL</sequence>
<evidence type="ECO:0000256" key="2">
    <source>
        <dbReference type="ARBA" id="ARBA00012552"/>
    </source>
</evidence>
<dbReference type="GO" id="GO:0003723">
    <property type="term" value="F:RNA binding"/>
    <property type="evidence" value="ECO:0007669"/>
    <property type="project" value="TreeGrafter"/>
</dbReference>
<dbReference type="InterPro" id="IPR014001">
    <property type="entry name" value="Helicase_ATP-bd"/>
</dbReference>
<dbReference type="SMART" id="SM00487">
    <property type="entry name" value="DEXDc"/>
    <property type="match status" value="1"/>
</dbReference>
<dbReference type="GO" id="GO:0071013">
    <property type="term" value="C:catalytic step 2 spliceosome"/>
    <property type="evidence" value="ECO:0007669"/>
    <property type="project" value="TreeGrafter"/>
</dbReference>
<dbReference type="GO" id="GO:0016787">
    <property type="term" value="F:hydrolase activity"/>
    <property type="evidence" value="ECO:0007669"/>
    <property type="project" value="UniProtKB-KW"/>
</dbReference>
<dbReference type="PANTHER" id="PTHR18934">
    <property type="entry name" value="ATP-DEPENDENT RNA HELICASE"/>
    <property type="match status" value="1"/>
</dbReference>
<comment type="similarity">
    <text evidence="1">Belongs to the DEAD box helicase family. DEAH subfamily.</text>
</comment>
<dbReference type="Proteomes" id="UP000245942">
    <property type="component" value="Unassembled WGS sequence"/>
</dbReference>
<dbReference type="STRING" id="1684307.A0A316U4H8"/>
<evidence type="ECO:0000259" key="9">
    <source>
        <dbReference type="PROSITE" id="PS51194"/>
    </source>
</evidence>
<dbReference type="GO" id="GO:0005524">
    <property type="term" value="F:ATP binding"/>
    <property type="evidence" value="ECO:0007669"/>
    <property type="project" value="UniProtKB-KW"/>
</dbReference>
<keyword evidence="5" id="KW-0347">Helicase</keyword>
<dbReference type="CDD" id="cd18791">
    <property type="entry name" value="SF2_C_RHA"/>
    <property type="match status" value="1"/>
</dbReference>
<keyword evidence="4 10" id="KW-0378">Hydrolase</keyword>
<dbReference type="EC" id="3.6.4.13" evidence="2"/>
<dbReference type="InterPro" id="IPR027417">
    <property type="entry name" value="P-loop_NTPase"/>
</dbReference>
<dbReference type="EMBL" id="KZ819329">
    <property type="protein sequence ID" value="PWN20090.1"/>
    <property type="molecule type" value="Genomic_DNA"/>
</dbReference>
<dbReference type="Pfam" id="PF00271">
    <property type="entry name" value="Helicase_C"/>
    <property type="match status" value="1"/>
</dbReference>
<dbReference type="InterPro" id="IPR002464">
    <property type="entry name" value="DNA/RNA_helicase_DEAH_CS"/>
</dbReference>
<dbReference type="OrthoDB" id="10253254at2759"/>
<gene>
    <name evidence="10" type="ORF">BCV69DRAFT_218915</name>
</gene>
<dbReference type="GeneID" id="37011540"/>
<feature type="domain" description="Helicase C-terminal" evidence="9">
    <location>
        <begin position="177"/>
        <end position="386"/>
    </location>
</feature>
<evidence type="ECO:0000256" key="7">
    <source>
        <dbReference type="ARBA" id="ARBA00047984"/>
    </source>
</evidence>
<proteinExistence type="inferred from homology"/>
<dbReference type="RefSeq" id="XP_025347250.1">
    <property type="nucleotide sequence ID" value="XM_025489806.1"/>
</dbReference>
<organism evidence="10 11">
    <name type="scientific">Pseudomicrostroma glucosiphilum</name>
    <dbReference type="NCBI Taxonomy" id="1684307"/>
    <lineage>
        <taxon>Eukaryota</taxon>
        <taxon>Fungi</taxon>
        <taxon>Dikarya</taxon>
        <taxon>Basidiomycota</taxon>
        <taxon>Ustilaginomycotina</taxon>
        <taxon>Exobasidiomycetes</taxon>
        <taxon>Microstromatales</taxon>
        <taxon>Microstromatales incertae sedis</taxon>
        <taxon>Pseudomicrostroma</taxon>
    </lineage>
</organism>
<dbReference type="AlphaFoldDB" id="A0A316U4H8"/>
<dbReference type="Gene3D" id="3.40.50.300">
    <property type="entry name" value="P-loop containing nucleotide triphosphate hydrolases"/>
    <property type="match status" value="2"/>
</dbReference>
<name>A0A316U4H8_9BASI</name>
<feature type="domain" description="Helicase ATP-binding" evidence="8">
    <location>
        <begin position="1"/>
        <end position="153"/>
    </location>
</feature>
<accession>A0A316U4H8</accession>
<dbReference type="PROSITE" id="PS51192">
    <property type="entry name" value="HELICASE_ATP_BIND_1"/>
    <property type="match status" value="1"/>
</dbReference>
<dbReference type="PROSITE" id="PS51194">
    <property type="entry name" value="HELICASE_CTER"/>
    <property type="match status" value="1"/>
</dbReference>
<keyword evidence="6" id="KW-0067">ATP-binding</keyword>
<evidence type="ECO:0000256" key="1">
    <source>
        <dbReference type="ARBA" id="ARBA00008792"/>
    </source>
</evidence>
<dbReference type="PROSITE" id="PS00690">
    <property type="entry name" value="DEAH_ATP_HELICASE"/>
    <property type="match status" value="1"/>
</dbReference>
<dbReference type="SUPFAM" id="SSF52540">
    <property type="entry name" value="P-loop containing nucleoside triphosphate hydrolases"/>
    <property type="match status" value="1"/>
</dbReference>
<evidence type="ECO:0000256" key="4">
    <source>
        <dbReference type="ARBA" id="ARBA00022801"/>
    </source>
</evidence>
<dbReference type="SMART" id="SM00490">
    <property type="entry name" value="HELICc"/>
    <property type="match status" value="1"/>
</dbReference>
<comment type="catalytic activity">
    <reaction evidence="7">
        <text>ATP + H2O = ADP + phosphate + H(+)</text>
        <dbReference type="Rhea" id="RHEA:13065"/>
        <dbReference type="ChEBI" id="CHEBI:15377"/>
        <dbReference type="ChEBI" id="CHEBI:15378"/>
        <dbReference type="ChEBI" id="CHEBI:30616"/>
        <dbReference type="ChEBI" id="CHEBI:43474"/>
        <dbReference type="ChEBI" id="CHEBI:456216"/>
        <dbReference type="EC" id="3.6.4.13"/>
    </reaction>
</comment>
<evidence type="ECO:0000256" key="3">
    <source>
        <dbReference type="ARBA" id="ARBA00022741"/>
    </source>
</evidence>
<dbReference type="FunFam" id="3.40.50.300:FF:000578">
    <property type="entry name" value="probable ATP-dependent RNA helicase DHX35"/>
    <property type="match status" value="1"/>
</dbReference>
<reference evidence="10 11" key="1">
    <citation type="journal article" date="2018" name="Mol. Biol. Evol.">
        <title>Broad Genomic Sampling Reveals a Smut Pathogenic Ancestry of the Fungal Clade Ustilaginomycotina.</title>
        <authorList>
            <person name="Kijpornyongpan T."/>
            <person name="Mondo S.J."/>
            <person name="Barry K."/>
            <person name="Sandor L."/>
            <person name="Lee J."/>
            <person name="Lipzen A."/>
            <person name="Pangilinan J."/>
            <person name="LaButti K."/>
            <person name="Hainaut M."/>
            <person name="Henrissat B."/>
            <person name="Grigoriev I.V."/>
            <person name="Spatafora J.W."/>
            <person name="Aime M.C."/>
        </authorList>
    </citation>
    <scope>NUCLEOTIDE SEQUENCE [LARGE SCALE GENOMIC DNA]</scope>
    <source>
        <strain evidence="10 11">MCA 4718</strain>
    </source>
</reference>